<evidence type="ECO:0000259" key="10">
    <source>
        <dbReference type="PROSITE" id="PS50109"/>
    </source>
</evidence>
<dbReference type="SUPFAM" id="SSF55874">
    <property type="entry name" value="ATPase domain of HSP90 chaperone/DNA topoisomerase II/histidine kinase"/>
    <property type="match status" value="1"/>
</dbReference>
<dbReference type="Gene3D" id="3.30.565.10">
    <property type="entry name" value="Histidine kinase-like ATPase, C-terminal domain"/>
    <property type="match status" value="1"/>
</dbReference>
<feature type="region of interest" description="Disordered" evidence="9">
    <location>
        <begin position="386"/>
        <end position="427"/>
    </location>
</feature>
<evidence type="ECO:0000313" key="11">
    <source>
        <dbReference type="EMBL" id="MFA9461228.1"/>
    </source>
</evidence>
<comment type="catalytic activity">
    <reaction evidence="1">
        <text>ATP + protein L-histidine = ADP + protein N-phospho-L-histidine.</text>
        <dbReference type="EC" id="2.7.13.3"/>
    </reaction>
</comment>
<dbReference type="Pfam" id="PF07730">
    <property type="entry name" value="HisKA_3"/>
    <property type="match status" value="1"/>
</dbReference>
<feature type="compositionally biased region" description="Basic and acidic residues" evidence="9">
    <location>
        <begin position="417"/>
        <end position="427"/>
    </location>
</feature>
<keyword evidence="8" id="KW-0902">Two-component regulatory system</keyword>
<sequence length="427" mass="47894">MAFLGGLGWIKERFWRGIFHSSKASAPLIQPLSTHQTSAYAQCQSTLDNALFQLLEEPDAKEPFLLILNQIEECTGAEASILLLEGNETDGHPEILAATEPQERWQNLASQGSLPLLGPEPYPGIIRVTYPGEVEHNLLQVQISDPSQNHGYLILRTPTPKPFSPQEYQFLKTLAGRLGPVMISTRRAKLKRRLALYEERAAIARELHDSLAQSLSYLMIQTSRLQAKLEDTNCDISEENDRSKLESVLQDLRTNLNVSYRQLREIINTFRLTLEAPNLEQEISNTIEEYEKLSGIAFSLDYRIPGDQLTANEEVQAFLIVREALSNLVRHSHARQGWISVFQGEEQKIHVTVEDDGVGLSDSSSWDGSHGLNNMQERAKALEGGLTVEPRSEGGTQVRLSFLPARLSHHAPSQESPHTHPEKEKQA</sequence>
<dbReference type="PANTHER" id="PTHR24421:SF10">
    <property type="entry name" value="NITRATE_NITRITE SENSOR PROTEIN NARQ"/>
    <property type="match status" value="1"/>
</dbReference>
<dbReference type="EMBL" id="JBGUAW010000006">
    <property type="protein sequence ID" value="MFA9461228.1"/>
    <property type="molecule type" value="Genomic_DNA"/>
</dbReference>
<evidence type="ECO:0000256" key="6">
    <source>
        <dbReference type="ARBA" id="ARBA00022777"/>
    </source>
</evidence>
<keyword evidence="7" id="KW-0067">ATP-binding</keyword>
<evidence type="ECO:0000256" key="4">
    <source>
        <dbReference type="ARBA" id="ARBA00022679"/>
    </source>
</evidence>
<name>A0ABV4TXF3_9GAMM</name>
<evidence type="ECO:0000256" key="1">
    <source>
        <dbReference type="ARBA" id="ARBA00000085"/>
    </source>
</evidence>
<organism evidence="11 12">
    <name type="scientific">Thiohalorhabdus methylotrophus</name>
    <dbReference type="NCBI Taxonomy" id="3242694"/>
    <lineage>
        <taxon>Bacteria</taxon>
        <taxon>Pseudomonadati</taxon>
        <taxon>Pseudomonadota</taxon>
        <taxon>Gammaproteobacteria</taxon>
        <taxon>Thiohalorhabdales</taxon>
        <taxon>Thiohalorhabdaceae</taxon>
        <taxon>Thiohalorhabdus</taxon>
    </lineage>
</organism>
<evidence type="ECO:0000256" key="9">
    <source>
        <dbReference type="SAM" id="MobiDB-lite"/>
    </source>
</evidence>
<evidence type="ECO:0000256" key="2">
    <source>
        <dbReference type="ARBA" id="ARBA00012438"/>
    </source>
</evidence>
<dbReference type="PROSITE" id="PS50109">
    <property type="entry name" value="HIS_KIN"/>
    <property type="match status" value="1"/>
</dbReference>
<reference evidence="11 12" key="1">
    <citation type="submission" date="2024-08" db="EMBL/GenBank/DDBJ databases">
        <title>Whole-genome sequencing of halo(alkali)philic microorganisms from hypersaline lakes.</title>
        <authorList>
            <person name="Sorokin D.Y."/>
            <person name="Merkel A.Y."/>
            <person name="Messina E."/>
            <person name="Yakimov M."/>
        </authorList>
    </citation>
    <scope>NUCLEOTIDE SEQUENCE [LARGE SCALE GENOMIC DNA]</scope>
    <source>
        <strain evidence="11 12">Cl-TMA</strain>
    </source>
</reference>
<dbReference type="EC" id="2.7.13.3" evidence="2"/>
<dbReference type="InterPro" id="IPR011712">
    <property type="entry name" value="Sig_transdc_His_kin_sub3_dim/P"/>
</dbReference>
<feature type="domain" description="Histidine kinase" evidence="10">
    <location>
        <begin position="202"/>
        <end position="406"/>
    </location>
</feature>
<evidence type="ECO:0000313" key="12">
    <source>
        <dbReference type="Proteomes" id="UP001575181"/>
    </source>
</evidence>
<protein>
    <recommendedName>
        <fullName evidence="2">histidine kinase</fullName>
        <ecNumber evidence="2">2.7.13.3</ecNumber>
    </recommendedName>
</protein>
<evidence type="ECO:0000256" key="7">
    <source>
        <dbReference type="ARBA" id="ARBA00022840"/>
    </source>
</evidence>
<dbReference type="Proteomes" id="UP001575181">
    <property type="component" value="Unassembled WGS sequence"/>
</dbReference>
<accession>A0ABV4TXF3</accession>
<dbReference type="InterPro" id="IPR036890">
    <property type="entry name" value="HATPase_C_sf"/>
</dbReference>
<gene>
    <name evidence="11" type="ORF">ACERLL_10360</name>
</gene>
<comment type="caution">
    <text evidence="11">The sequence shown here is derived from an EMBL/GenBank/DDBJ whole genome shotgun (WGS) entry which is preliminary data.</text>
</comment>
<dbReference type="Gene3D" id="1.20.5.1930">
    <property type="match status" value="1"/>
</dbReference>
<proteinExistence type="predicted"/>
<dbReference type="Pfam" id="PF02518">
    <property type="entry name" value="HATPase_c"/>
    <property type="match status" value="1"/>
</dbReference>
<dbReference type="GO" id="GO:0016301">
    <property type="term" value="F:kinase activity"/>
    <property type="evidence" value="ECO:0007669"/>
    <property type="project" value="UniProtKB-KW"/>
</dbReference>
<dbReference type="InterPro" id="IPR003594">
    <property type="entry name" value="HATPase_dom"/>
</dbReference>
<dbReference type="PANTHER" id="PTHR24421">
    <property type="entry name" value="NITRATE/NITRITE SENSOR PROTEIN NARX-RELATED"/>
    <property type="match status" value="1"/>
</dbReference>
<evidence type="ECO:0000256" key="5">
    <source>
        <dbReference type="ARBA" id="ARBA00022741"/>
    </source>
</evidence>
<dbReference type="SMART" id="SM00387">
    <property type="entry name" value="HATPase_c"/>
    <property type="match status" value="1"/>
</dbReference>
<evidence type="ECO:0000256" key="8">
    <source>
        <dbReference type="ARBA" id="ARBA00023012"/>
    </source>
</evidence>
<keyword evidence="3" id="KW-0597">Phosphoprotein</keyword>
<keyword evidence="4" id="KW-0808">Transferase</keyword>
<dbReference type="RefSeq" id="WP_373656013.1">
    <property type="nucleotide sequence ID" value="NZ_JBGUAW010000006.1"/>
</dbReference>
<dbReference type="InterPro" id="IPR005467">
    <property type="entry name" value="His_kinase_dom"/>
</dbReference>
<keyword evidence="12" id="KW-1185">Reference proteome</keyword>
<evidence type="ECO:0000256" key="3">
    <source>
        <dbReference type="ARBA" id="ARBA00022553"/>
    </source>
</evidence>
<keyword evidence="5" id="KW-0547">Nucleotide-binding</keyword>
<dbReference type="InterPro" id="IPR050482">
    <property type="entry name" value="Sensor_HK_TwoCompSys"/>
</dbReference>
<keyword evidence="6 11" id="KW-0418">Kinase</keyword>
<dbReference type="CDD" id="cd16917">
    <property type="entry name" value="HATPase_UhpB-NarQ-NarX-like"/>
    <property type="match status" value="1"/>
</dbReference>